<dbReference type="Proteomes" id="UP000829069">
    <property type="component" value="Chromosome"/>
</dbReference>
<keyword evidence="2" id="KW-1185">Reference proteome</keyword>
<evidence type="ECO:0008006" key="3">
    <source>
        <dbReference type="Google" id="ProtNLM"/>
    </source>
</evidence>
<sequence>MVIATGAGDGVLLELRARDAFAKRDYVEARKIARERAERATGDGDQGTWWHMTFLEAECFRELGRYYDCISTAETLKAHALTVASPELLCRVLTIRSVAAQGAGELADALEFATSAVALSESAELRSEIRVAALTALVAALAENDRMDEAWQQCQCLIKLLHTLNDAQMAGKGYWAVGNVAFLRQDPSEGVRYHQLAAEHLSPSNDLSLWAWFNRASAAMRFAAGIADTEAEDCMDRAELAASIIGLTDDVRRMNQLNRAHWHFHRGEVDEAAQLLVPICVESPSMAHQTAGEANLLLSKTLRVKGDCDAALRHLKDSRAYFDQSGAKDRAEQVAAEIAGFPQAS</sequence>
<reference evidence="1 2" key="1">
    <citation type="submission" date="2022-03" db="EMBL/GenBank/DDBJ databases">
        <title>Isotopic signatures of nitrous oxide derived from detoxification processes.</title>
        <authorList>
            <person name="Behrendt U."/>
            <person name="Buchen C."/>
            <person name="Well R."/>
            <person name="Ulrich A."/>
            <person name="Rohe L."/>
            <person name="Kolb S."/>
            <person name="Schloter M."/>
            <person name="Horn M.A."/>
            <person name="Augustin J."/>
        </authorList>
    </citation>
    <scope>NUCLEOTIDE SEQUENCE [LARGE SCALE GENOMIC DNA]</scope>
    <source>
        <strain evidence="1 2">S4-C24</strain>
    </source>
</reference>
<dbReference type="RefSeq" id="WP_241913297.1">
    <property type="nucleotide sequence ID" value="NZ_CP093326.1"/>
</dbReference>
<dbReference type="EMBL" id="CP093326">
    <property type="protein sequence ID" value="UNK44981.1"/>
    <property type="molecule type" value="Genomic_DNA"/>
</dbReference>
<dbReference type="Gene3D" id="1.25.40.10">
    <property type="entry name" value="Tetratricopeptide repeat domain"/>
    <property type="match status" value="1"/>
</dbReference>
<accession>A0ABY3W690</accession>
<evidence type="ECO:0000313" key="2">
    <source>
        <dbReference type="Proteomes" id="UP000829069"/>
    </source>
</evidence>
<dbReference type="SUPFAM" id="SSF48452">
    <property type="entry name" value="TPR-like"/>
    <property type="match status" value="2"/>
</dbReference>
<name>A0ABY3W690_9MICC</name>
<evidence type="ECO:0000313" key="1">
    <source>
        <dbReference type="EMBL" id="UNK44981.1"/>
    </source>
</evidence>
<protein>
    <recommendedName>
        <fullName evidence="3">Tetratricopeptide repeat protein</fullName>
    </recommendedName>
</protein>
<gene>
    <name evidence="1" type="ORF">MNQ99_13605</name>
</gene>
<dbReference type="InterPro" id="IPR011990">
    <property type="entry name" value="TPR-like_helical_dom_sf"/>
</dbReference>
<organism evidence="1 2">
    <name type="scientific">Arthrobacter sulfonylureivorans</name>
    <dbReference type="NCBI Taxonomy" id="2486855"/>
    <lineage>
        <taxon>Bacteria</taxon>
        <taxon>Bacillati</taxon>
        <taxon>Actinomycetota</taxon>
        <taxon>Actinomycetes</taxon>
        <taxon>Micrococcales</taxon>
        <taxon>Micrococcaceae</taxon>
        <taxon>Arthrobacter</taxon>
    </lineage>
</organism>
<proteinExistence type="predicted"/>